<dbReference type="EMBL" id="RXPP01000015">
    <property type="protein sequence ID" value="RTQ23442.1"/>
    <property type="molecule type" value="Genomic_DNA"/>
</dbReference>
<dbReference type="RefSeq" id="WP_058659028.1">
    <property type="nucleotide sequence ID" value="NZ_JAJHUL010000015.1"/>
</dbReference>
<dbReference type="Proteomes" id="UP000282263">
    <property type="component" value="Unassembled WGS sequence"/>
</dbReference>
<dbReference type="InterPro" id="IPR025518">
    <property type="entry name" value="DUF4406"/>
</dbReference>
<gene>
    <name evidence="1" type="ORF">EKN29_14865</name>
</gene>
<proteinExistence type="predicted"/>
<name>A0A9Q7NT59_9ENTR</name>
<organism evidence="1 2">
    <name type="scientific">Enterobacter mori</name>
    <dbReference type="NCBI Taxonomy" id="539813"/>
    <lineage>
        <taxon>Bacteria</taxon>
        <taxon>Pseudomonadati</taxon>
        <taxon>Pseudomonadota</taxon>
        <taxon>Gammaproteobacteria</taxon>
        <taxon>Enterobacterales</taxon>
        <taxon>Enterobacteriaceae</taxon>
        <taxon>Enterobacter</taxon>
    </lineage>
</organism>
<reference evidence="1 2" key="1">
    <citation type="submission" date="2018-12" db="EMBL/GenBank/DDBJ databases">
        <title>The Batch Genome Submission of Enterobacter spp. strains.</title>
        <authorList>
            <person name="Wei L."/>
            <person name="Wu W."/>
            <person name="Lin J."/>
            <person name="Zhang X."/>
            <person name="Feng Y."/>
            <person name="Zong Z."/>
        </authorList>
    </citation>
    <scope>NUCLEOTIDE SEQUENCE [LARGE SCALE GENOMIC DNA]</scope>
    <source>
        <strain evidence="1 2">SCEM020047</strain>
    </source>
</reference>
<comment type="caution">
    <text evidence="1">The sequence shown here is derived from an EMBL/GenBank/DDBJ whole genome shotgun (WGS) entry which is preliminary data.</text>
</comment>
<evidence type="ECO:0000313" key="2">
    <source>
        <dbReference type="Proteomes" id="UP000282263"/>
    </source>
</evidence>
<evidence type="ECO:0000313" key="1">
    <source>
        <dbReference type="EMBL" id="RTQ23442.1"/>
    </source>
</evidence>
<dbReference type="Gene3D" id="3.40.50.10400">
    <property type="entry name" value="Hypothetical protein PA1492"/>
    <property type="match status" value="1"/>
</dbReference>
<protein>
    <submittedName>
        <fullName evidence="1">DUF4406 domain-containing protein</fullName>
    </submittedName>
</protein>
<dbReference type="SUPFAM" id="SSF52309">
    <property type="entry name" value="N-(deoxy)ribosyltransferase-like"/>
    <property type="match status" value="1"/>
</dbReference>
<dbReference type="Pfam" id="PF14359">
    <property type="entry name" value="DUF4406"/>
    <property type="match status" value="1"/>
</dbReference>
<accession>A0A9Q7NT59</accession>
<sequence>MKVYIAGPMTGYEQFNRPAFNAASEKLTSQGHVVLNPATLPDGLSEAQYMDICLAMLRCADGIYMLNEWEYSVGARAENALAEKLKLEVMYERYSA</sequence>
<dbReference type="AlphaFoldDB" id="A0A9Q7NT59"/>